<evidence type="ECO:0000256" key="2">
    <source>
        <dbReference type="ARBA" id="ARBA00023002"/>
    </source>
</evidence>
<dbReference type="Proteomes" id="UP000783934">
    <property type="component" value="Unassembled WGS sequence"/>
</dbReference>
<dbReference type="RefSeq" id="WP_167660996.1">
    <property type="nucleotide sequence ID" value="NZ_BMCQ01000001.1"/>
</dbReference>
<evidence type="ECO:0000313" key="5">
    <source>
        <dbReference type="Proteomes" id="UP000700248"/>
    </source>
</evidence>
<dbReference type="PANTHER" id="PTHR43639">
    <property type="entry name" value="OXIDOREDUCTASE, SHORT-CHAIN DEHYDROGENASE/REDUCTASE FAMILY (AFU_ORTHOLOGUE AFUA_5G02870)"/>
    <property type="match status" value="1"/>
</dbReference>
<dbReference type="PRINTS" id="PR00081">
    <property type="entry name" value="GDHRDH"/>
</dbReference>
<evidence type="ECO:0000313" key="4">
    <source>
        <dbReference type="EMBL" id="NJB64876.1"/>
    </source>
</evidence>
<dbReference type="InterPro" id="IPR002347">
    <property type="entry name" value="SDR_fam"/>
</dbReference>
<dbReference type="EMBL" id="DYTQ01000053">
    <property type="protein sequence ID" value="HJH23800.1"/>
    <property type="molecule type" value="Genomic_DNA"/>
</dbReference>
<comment type="similarity">
    <text evidence="1">Belongs to the short-chain dehydrogenases/reductases (SDR) family.</text>
</comment>
<dbReference type="PROSITE" id="PS00061">
    <property type="entry name" value="ADH_SHORT"/>
    <property type="match status" value="1"/>
</dbReference>
<evidence type="ECO:0000256" key="1">
    <source>
        <dbReference type="ARBA" id="ARBA00006484"/>
    </source>
</evidence>
<gene>
    <name evidence="4" type="ORF">GGR41_001105</name>
    <name evidence="3" type="ORF">K8U84_04525</name>
</gene>
<dbReference type="PRINTS" id="PR00080">
    <property type="entry name" value="SDRFAMILY"/>
</dbReference>
<proteinExistence type="inferred from homology"/>
<dbReference type="EC" id="1.1.1.100" evidence="4"/>
<dbReference type="EMBL" id="JAATIZ010000002">
    <property type="protein sequence ID" value="NJB64876.1"/>
    <property type="molecule type" value="Genomic_DNA"/>
</dbReference>
<dbReference type="AlphaFoldDB" id="A0A9D2VF70"/>
<evidence type="ECO:0000313" key="6">
    <source>
        <dbReference type="Proteomes" id="UP000783934"/>
    </source>
</evidence>
<dbReference type="SUPFAM" id="SSF51735">
    <property type="entry name" value="NAD(P)-binding Rossmann-fold domains"/>
    <property type="match status" value="1"/>
</dbReference>
<dbReference type="Gene3D" id="3.40.50.720">
    <property type="entry name" value="NAD(P)-binding Rossmann-like Domain"/>
    <property type="match status" value="1"/>
</dbReference>
<dbReference type="InterPro" id="IPR036291">
    <property type="entry name" value="NAD(P)-bd_dom_sf"/>
</dbReference>
<protein>
    <submittedName>
        <fullName evidence="4">3-oxoacyl-[acyl-carrier protein] reductase</fullName>
        <ecNumber evidence="4">1.1.1.100</ecNumber>
    </submittedName>
    <submittedName>
        <fullName evidence="3">SDR family oxidoreductase</fullName>
    </submittedName>
</protein>
<evidence type="ECO:0000313" key="3">
    <source>
        <dbReference type="EMBL" id="HJH23800.1"/>
    </source>
</evidence>
<reference evidence="4 6" key="1">
    <citation type="submission" date="2020-03" db="EMBL/GenBank/DDBJ databases">
        <title>Genomic Encyclopedia of Type Strains, Phase IV (KMG-IV): sequencing the most valuable type-strain genomes for metagenomic binning, comparative biology and taxonomic classification.</title>
        <authorList>
            <person name="Goeker M."/>
        </authorList>
    </citation>
    <scope>NUCLEOTIDE SEQUENCE [LARGE SCALE GENOMIC DNA]</scope>
    <source>
        <strain evidence="4 6">DSM 26613</strain>
    </source>
</reference>
<name>A0A9D2VF70_9BURK</name>
<keyword evidence="6" id="KW-1185">Reference proteome</keyword>
<dbReference type="InterPro" id="IPR020904">
    <property type="entry name" value="Sc_DH/Rdtase_CS"/>
</dbReference>
<accession>A0A9D2VF70</accession>
<dbReference type="Proteomes" id="UP000700248">
    <property type="component" value="Unassembled WGS sequence"/>
</dbReference>
<comment type="caution">
    <text evidence="3">The sequence shown here is derived from an EMBL/GenBank/DDBJ whole genome shotgun (WGS) entry which is preliminary data.</text>
</comment>
<dbReference type="PANTHER" id="PTHR43639:SF1">
    <property type="entry name" value="SHORT-CHAIN DEHYDROGENASE_REDUCTASE FAMILY PROTEIN"/>
    <property type="match status" value="1"/>
</dbReference>
<reference evidence="3" key="3">
    <citation type="submission" date="2021-09" db="EMBL/GenBank/DDBJ databases">
        <authorList>
            <person name="Gilroy R."/>
        </authorList>
    </citation>
    <scope>NUCLEOTIDE SEQUENCE</scope>
    <source>
        <strain evidence="3">CHK175-13533</strain>
    </source>
</reference>
<dbReference type="GO" id="GO:0004316">
    <property type="term" value="F:3-oxoacyl-[acyl-carrier-protein] reductase (NADPH) activity"/>
    <property type="evidence" value="ECO:0007669"/>
    <property type="project" value="UniProtKB-EC"/>
</dbReference>
<reference evidence="3" key="2">
    <citation type="journal article" date="2021" name="PeerJ">
        <title>Extensive microbial diversity within the chicken gut microbiome revealed by metagenomics and culture.</title>
        <authorList>
            <person name="Gilroy R."/>
            <person name="Ravi A."/>
            <person name="Getino M."/>
            <person name="Pursley I."/>
            <person name="Horton D.L."/>
            <person name="Alikhan N.F."/>
            <person name="Baker D."/>
            <person name="Gharbi K."/>
            <person name="Hall N."/>
            <person name="Watson M."/>
            <person name="Adriaenssens E.M."/>
            <person name="Foster-Nyarko E."/>
            <person name="Jarju S."/>
            <person name="Secka A."/>
            <person name="Antonio M."/>
            <person name="Oren A."/>
            <person name="Chaudhuri R.R."/>
            <person name="La Ragione R."/>
            <person name="Hildebrand F."/>
            <person name="Pallen M.J."/>
        </authorList>
    </citation>
    <scope>NUCLEOTIDE SEQUENCE</scope>
    <source>
        <strain evidence="3">CHK175-13533</strain>
    </source>
</reference>
<dbReference type="Pfam" id="PF13561">
    <property type="entry name" value="adh_short_C2"/>
    <property type="match status" value="1"/>
</dbReference>
<sequence>MNFKGQTVLVTGASRGLGAATAKAFAAQGALVVINYKQNTEAAQDTARACEQLGGQAWPIAADVQDASAVQAMVQDIISETGRIDVLVNNAFAPYCFNPDQRQRFHELSWEDCARQLDGSVKSTWLVSHAVVPHMQRACRGSIIHINSDLSEDPIVPYADYATAKAALNGLTKQMAADLGPYGIRVNSVAPGLIWPTDSSRATRASIREDIIARTPLRRIATPTDITGPIVFLASAQSAFMTGQCLVVDGGLVMR</sequence>
<keyword evidence="2 4" id="KW-0560">Oxidoreductase</keyword>
<dbReference type="FunFam" id="3.40.50.720:FF:000173">
    <property type="entry name" value="3-oxoacyl-[acyl-carrier protein] reductase"/>
    <property type="match status" value="1"/>
</dbReference>
<organism evidence="3 5">
    <name type="scientific">Paenalcaligenes hominis</name>
    <dbReference type="NCBI Taxonomy" id="643674"/>
    <lineage>
        <taxon>Bacteria</taxon>
        <taxon>Pseudomonadati</taxon>
        <taxon>Pseudomonadota</taxon>
        <taxon>Betaproteobacteria</taxon>
        <taxon>Burkholderiales</taxon>
        <taxon>Alcaligenaceae</taxon>
        <taxon>Paenalcaligenes</taxon>
    </lineage>
</organism>